<dbReference type="InterPro" id="IPR031308">
    <property type="entry name" value="UCP028777"/>
</dbReference>
<dbReference type="RefSeq" id="WP_094379961.1">
    <property type="nucleotide sequence ID" value="NZ_NOKA02000002.1"/>
</dbReference>
<dbReference type="AlphaFoldDB" id="A0A255I2U4"/>
<sequence>MGCLGNIIWCICGGFITCLSWLLAGALWCITIVGIPIGVQCFKIAGLVLFPFGKEVDYGGGIGSFILNILWIVFSGVPLAIESAFWGVICCITIVGIPFGLQHFKIAKLALMPFGTRVY</sequence>
<dbReference type="Proteomes" id="UP000216411">
    <property type="component" value="Unassembled WGS sequence"/>
</dbReference>
<evidence type="ECO:0000313" key="6">
    <source>
        <dbReference type="Proteomes" id="UP000247523"/>
    </source>
</evidence>
<reference evidence="4 5" key="1">
    <citation type="journal article" date="2017" name="Genome Announc.">
        <title>Draft Genome Sequence of a Sporulating and Motile Strain of Lachnotalea glycerini Isolated from Water in Quebec City, Canada.</title>
        <authorList>
            <person name="Maheux A.F."/>
            <person name="Boudreau D.K."/>
            <person name="Berube E."/>
            <person name="Boissinot M."/>
            <person name="Raymond F."/>
            <person name="Brodeur S."/>
            <person name="Corbeil J."/>
            <person name="Isabel S."/>
            <person name="Omar R.F."/>
            <person name="Bergeron M.G."/>
        </authorList>
    </citation>
    <scope>NUCLEOTIDE SEQUENCE [LARGE SCALE GENOMIC DNA]</scope>
    <source>
        <strain evidence="4 5">CCRI-19302</strain>
    </source>
</reference>
<evidence type="ECO:0000313" key="3">
    <source>
        <dbReference type="EMBL" id="PXV95519.1"/>
    </source>
</evidence>
<keyword evidence="5" id="KW-1185">Reference proteome</keyword>
<dbReference type="Proteomes" id="UP000247523">
    <property type="component" value="Unassembled WGS sequence"/>
</dbReference>
<reference evidence="3 6" key="2">
    <citation type="submission" date="2018-05" db="EMBL/GenBank/DDBJ databases">
        <title>Genomic Encyclopedia of Type Strains, Phase IV (KMG-IV): sequencing the most valuable type-strain genomes for metagenomic binning, comparative biology and taxonomic classification.</title>
        <authorList>
            <person name="Goeker M."/>
        </authorList>
    </citation>
    <scope>NUCLEOTIDE SEQUENCE [LARGE SCALE GENOMIC DNA]</scope>
    <source>
        <strain evidence="3 6">DSM 28816</strain>
    </source>
</reference>
<name>A0A255I2U4_9FIRM</name>
<evidence type="ECO:0000259" key="2">
    <source>
        <dbReference type="Pfam" id="PF03733"/>
    </source>
</evidence>
<reference evidence="4" key="3">
    <citation type="submission" date="2018-07" db="EMBL/GenBank/DDBJ databases">
        <authorList>
            <person name="Quirk P.G."/>
            <person name="Krulwich T.A."/>
        </authorList>
    </citation>
    <scope>NUCLEOTIDE SEQUENCE</scope>
    <source>
        <strain evidence="4">CCRI-19302</strain>
    </source>
</reference>
<dbReference type="EMBL" id="NOKA02000002">
    <property type="protein sequence ID" value="RDY32838.1"/>
    <property type="molecule type" value="Genomic_DNA"/>
</dbReference>
<dbReference type="OrthoDB" id="9790567at2"/>
<protein>
    <submittedName>
        <fullName evidence="4">YccF domain-containing protein</fullName>
    </submittedName>
</protein>
<keyword evidence="1" id="KW-1133">Transmembrane helix</keyword>
<feature type="transmembrane region" description="Helical" evidence="1">
    <location>
        <begin position="56"/>
        <end position="77"/>
    </location>
</feature>
<feature type="domain" description="Inner membrane component" evidence="2">
    <location>
        <begin position="66"/>
        <end position="115"/>
    </location>
</feature>
<dbReference type="EMBL" id="QICS01000001">
    <property type="protein sequence ID" value="PXV95519.1"/>
    <property type="molecule type" value="Genomic_DNA"/>
</dbReference>
<dbReference type="GO" id="GO:0005886">
    <property type="term" value="C:plasma membrane"/>
    <property type="evidence" value="ECO:0007669"/>
    <property type="project" value="TreeGrafter"/>
</dbReference>
<keyword evidence="1" id="KW-0472">Membrane</keyword>
<feature type="transmembrane region" description="Helical" evidence="1">
    <location>
        <begin position="83"/>
        <end position="101"/>
    </location>
</feature>
<organism evidence="3 6">
    <name type="scientific">Lachnotalea glycerini</name>
    <dbReference type="NCBI Taxonomy" id="1763509"/>
    <lineage>
        <taxon>Bacteria</taxon>
        <taxon>Bacillati</taxon>
        <taxon>Bacillota</taxon>
        <taxon>Clostridia</taxon>
        <taxon>Lachnospirales</taxon>
        <taxon>Lachnospiraceae</taxon>
        <taxon>Lachnotalea</taxon>
    </lineage>
</organism>
<dbReference type="PANTHER" id="PTHR42903">
    <property type="entry name" value="INNER MEMBRANE PROTEIN YCCF"/>
    <property type="match status" value="1"/>
</dbReference>
<feature type="transmembrane region" description="Helical" evidence="1">
    <location>
        <begin position="6"/>
        <end position="35"/>
    </location>
</feature>
<accession>A0A255I2U4</accession>
<feature type="domain" description="Inner membrane component" evidence="2">
    <location>
        <begin position="4"/>
        <end position="54"/>
    </location>
</feature>
<comment type="caution">
    <text evidence="3">The sequence shown here is derived from an EMBL/GenBank/DDBJ whole genome shotgun (WGS) entry which is preliminary data.</text>
</comment>
<dbReference type="InterPro" id="IPR052937">
    <property type="entry name" value="Inner_membrane_protein"/>
</dbReference>
<gene>
    <name evidence="3" type="ORF">C8E03_101148</name>
    <name evidence="4" type="ORF">CG710_002565</name>
</gene>
<dbReference type="Pfam" id="PF03733">
    <property type="entry name" value="YccF"/>
    <property type="match status" value="2"/>
</dbReference>
<dbReference type="InterPro" id="IPR005185">
    <property type="entry name" value="YccF"/>
</dbReference>
<dbReference type="PIRSF" id="PIRSF028777">
    <property type="entry name" value="UCP028777"/>
    <property type="match status" value="1"/>
</dbReference>
<keyword evidence="1" id="KW-0812">Transmembrane</keyword>
<dbReference type="PANTHER" id="PTHR42903:SF1">
    <property type="entry name" value="INNER MEMBRANE PROTEIN YCCF"/>
    <property type="match status" value="1"/>
</dbReference>
<proteinExistence type="predicted"/>
<evidence type="ECO:0000313" key="4">
    <source>
        <dbReference type="EMBL" id="RDY32838.1"/>
    </source>
</evidence>
<evidence type="ECO:0000256" key="1">
    <source>
        <dbReference type="SAM" id="Phobius"/>
    </source>
</evidence>
<dbReference type="NCBIfam" id="NF008740">
    <property type="entry name" value="PRK11770.1-2"/>
    <property type="match status" value="1"/>
</dbReference>
<evidence type="ECO:0000313" key="5">
    <source>
        <dbReference type="Proteomes" id="UP000216411"/>
    </source>
</evidence>